<reference evidence="2" key="1">
    <citation type="submission" date="2022-06" db="EMBL/GenBank/DDBJ databases">
        <title>Uncovering the hologenomic basis of an extraordinary plant invasion.</title>
        <authorList>
            <person name="Bieker V.C."/>
            <person name="Martin M.D."/>
            <person name="Gilbert T."/>
            <person name="Hodgins K."/>
            <person name="Battlay P."/>
            <person name="Petersen B."/>
            <person name="Wilson J."/>
        </authorList>
    </citation>
    <scope>NUCLEOTIDE SEQUENCE</scope>
    <source>
        <strain evidence="2">AA19_3_7</strain>
        <tissue evidence="2">Leaf</tissue>
    </source>
</reference>
<feature type="signal peptide" evidence="1">
    <location>
        <begin position="1"/>
        <end position="29"/>
    </location>
</feature>
<comment type="caution">
    <text evidence="2">The sequence shown here is derived from an EMBL/GenBank/DDBJ whole genome shotgun (WGS) entry which is preliminary data.</text>
</comment>
<name>A0AAD5G4V8_AMBAR</name>
<organism evidence="2 3">
    <name type="scientific">Ambrosia artemisiifolia</name>
    <name type="common">Common ragweed</name>
    <dbReference type="NCBI Taxonomy" id="4212"/>
    <lineage>
        <taxon>Eukaryota</taxon>
        <taxon>Viridiplantae</taxon>
        <taxon>Streptophyta</taxon>
        <taxon>Embryophyta</taxon>
        <taxon>Tracheophyta</taxon>
        <taxon>Spermatophyta</taxon>
        <taxon>Magnoliopsida</taxon>
        <taxon>eudicotyledons</taxon>
        <taxon>Gunneridae</taxon>
        <taxon>Pentapetalae</taxon>
        <taxon>asterids</taxon>
        <taxon>campanulids</taxon>
        <taxon>Asterales</taxon>
        <taxon>Asteraceae</taxon>
        <taxon>Asteroideae</taxon>
        <taxon>Heliantheae alliance</taxon>
        <taxon>Heliantheae</taxon>
        <taxon>Ambrosia</taxon>
    </lineage>
</organism>
<evidence type="ECO:0000313" key="2">
    <source>
        <dbReference type="EMBL" id="KAI7728472.1"/>
    </source>
</evidence>
<feature type="chain" id="PRO_5042072426" evidence="1">
    <location>
        <begin position="30"/>
        <end position="231"/>
    </location>
</feature>
<sequence>GRVLAIIPLGSLLLAESSVLLTFVDRAGGSVAPVAAAAVAAATAGTTTTVHGGQNLPVPFLLLFLFHPDLSLSLFDSSPSRLFLSLGSLSGSMEVVVVEAVVEGEKTVVFDKPVSEEENAVPEQDLGERSASNAIKNDQLTSADDYAPKLEKHTRLQNKGKGGVKNIKKHVGIEKGSWSCCMSSDDKTFVDVKFVAGLSHSGTVSLDEVLAWIKEVEGNIQKVVTTSNDAD</sequence>
<accession>A0AAD5G4V8</accession>
<feature type="non-terminal residue" evidence="2">
    <location>
        <position position="1"/>
    </location>
</feature>
<protein>
    <submittedName>
        <fullName evidence="2">Uncharacterized protein</fullName>
    </submittedName>
</protein>
<dbReference type="AlphaFoldDB" id="A0AAD5G4V8"/>
<dbReference type="EMBL" id="JAMZMK010011205">
    <property type="protein sequence ID" value="KAI7728472.1"/>
    <property type="molecule type" value="Genomic_DNA"/>
</dbReference>
<keyword evidence="3" id="KW-1185">Reference proteome</keyword>
<evidence type="ECO:0000256" key="1">
    <source>
        <dbReference type="SAM" id="SignalP"/>
    </source>
</evidence>
<evidence type="ECO:0000313" key="3">
    <source>
        <dbReference type="Proteomes" id="UP001206925"/>
    </source>
</evidence>
<keyword evidence="1" id="KW-0732">Signal</keyword>
<gene>
    <name evidence="2" type="ORF">M8C21_025146</name>
</gene>
<dbReference type="Proteomes" id="UP001206925">
    <property type="component" value="Unassembled WGS sequence"/>
</dbReference>
<proteinExistence type="predicted"/>